<dbReference type="InterPro" id="IPR011047">
    <property type="entry name" value="Quinoprotein_ADH-like_sf"/>
</dbReference>
<protein>
    <submittedName>
        <fullName evidence="3">Uncharacterized protein</fullName>
    </submittedName>
</protein>
<dbReference type="SUPFAM" id="SSF50998">
    <property type="entry name" value="Quinoprotein alcohol dehydrogenase-like"/>
    <property type="match status" value="1"/>
</dbReference>
<dbReference type="InterPro" id="IPR001680">
    <property type="entry name" value="WD40_rpt"/>
</dbReference>
<evidence type="ECO:0000256" key="1">
    <source>
        <dbReference type="ARBA" id="ARBA00022574"/>
    </source>
</evidence>
<dbReference type="RefSeq" id="WP_091933529.1">
    <property type="nucleotide sequence ID" value="NZ_FOUJ01000001.1"/>
</dbReference>
<accession>A0A1I4PRX9</accession>
<dbReference type="Gene3D" id="2.130.10.10">
    <property type="entry name" value="YVTN repeat-like/Quinoprotein amine dehydrogenase"/>
    <property type="match status" value="2"/>
</dbReference>
<dbReference type="Pfam" id="PF00400">
    <property type="entry name" value="WD40"/>
    <property type="match status" value="1"/>
</dbReference>
<dbReference type="InterPro" id="IPR050349">
    <property type="entry name" value="WD_LIS1/nudF_dynein_reg"/>
</dbReference>
<organism evidence="3 4">
    <name type="scientific">Methanolobus profundi</name>
    <dbReference type="NCBI Taxonomy" id="487685"/>
    <lineage>
        <taxon>Archaea</taxon>
        <taxon>Methanobacteriati</taxon>
        <taxon>Methanobacteriota</taxon>
        <taxon>Stenosarchaea group</taxon>
        <taxon>Methanomicrobia</taxon>
        <taxon>Methanosarcinales</taxon>
        <taxon>Methanosarcinaceae</taxon>
        <taxon>Methanolobus</taxon>
    </lineage>
</organism>
<keyword evidence="1" id="KW-0853">WD repeat</keyword>
<proteinExistence type="predicted"/>
<name>A0A1I4PRX9_9EURY</name>
<dbReference type="InterPro" id="IPR015943">
    <property type="entry name" value="WD40/YVTN_repeat-like_dom_sf"/>
</dbReference>
<sequence length="423" mass="47854">MYSKNKIFSFLLLSVISLSLLIPLASAELESVKVSYGYEVSGRSVEFSPDNQHIAIGYDNGAIRIWDTLNGENIGFDPEYIDKYRLMSLFGSTEPSLSKIKYSPDGRYLLTASYEYDFWGHQATSAYLIVHDIESGEVIRYHNMTTPALWDIAISADGKTYAALSEMDPENETSTISLWDMDTGNLVDTIESNNCEATSIAFTPDNKSLIVSFLNRKNPDRIVIFDLDTGLETKVIKERSVANIQFSDDGRIFAAGGTIYGEVIVWNSSNYEEVLRIRHINHPSEDIALSSDGELLVVVEGSSLMAWNLSAKKQILNMDSLIIESNHASYDQVVKYQCIDISNDNKYVAVVAWLDDDSKYHLDSDTFSESFGTLNDDIEPSYSGNVVFIYDVQDIKTNVYKENFFDFILRLGRTWESWQRNMF</sequence>
<evidence type="ECO:0000313" key="4">
    <source>
        <dbReference type="Proteomes" id="UP000198535"/>
    </source>
</evidence>
<keyword evidence="2" id="KW-0677">Repeat</keyword>
<dbReference type="STRING" id="487685.SAMN04488696_0844"/>
<dbReference type="OrthoDB" id="142653at2157"/>
<keyword evidence="4" id="KW-1185">Reference proteome</keyword>
<dbReference type="SMART" id="SM00320">
    <property type="entry name" value="WD40"/>
    <property type="match status" value="4"/>
</dbReference>
<dbReference type="PANTHER" id="PTHR44129">
    <property type="entry name" value="WD REPEAT-CONTAINING PROTEIN POP1"/>
    <property type="match status" value="1"/>
</dbReference>
<dbReference type="AlphaFoldDB" id="A0A1I4PRX9"/>
<dbReference type="PROSITE" id="PS50082">
    <property type="entry name" value="WD_REPEATS_2"/>
    <property type="match status" value="1"/>
</dbReference>
<gene>
    <name evidence="3" type="ORF">SAMN04488696_0844</name>
</gene>
<dbReference type="EMBL" id="FOUJ01000001">
    <property type="protein sequence ID" value="SFM30336.1"/>
    <property type="molecule type" value="Genomic_DNA"/>
</dbReference>
<evidence type="ECO:0000313" key="3">
    <source>
        <dbReference type="EMBL" id="SFM30336.1"/>
    </source>
</evidence>
<evidence type="ECO:0000256" key="2">
    <source>
        <dbReference type="ARBA" id="ARBA00022737"/>
    </source>
</evidence>
<reference evidence="4" key="1">
    <citation type="submission" date="2016-10" db="EMBL/GenBank/DDBJ databases">
        <authorList>
            <person name="Varghese N."/>
            <person name="Submissions S."/>
        </authorList>
    </citation>
    <scope>NUCLEOTIDE SEQUENCE [LARGE SCALE GENOMIC DNA]</scope>
    <source>
        <strain evidence="4">Mob M</strain>
    </source>
</reference>
<dbReference type="Proteomes" id="UP000198535">
    <property type="component" value="Unassembled WGS sequence"/>
</dbReference>